<proteinExistence type="predicted"/>
<protein>
    <submittedName>
        <fullName evidence="2">Uncharacterized protein</fullName>
    </submittedName>
</protein>
<dbReference type="Proteomes" id="UP000887565">
    <property type="component" value="Unplaced"/>
</dbReference>
<evidence type="ECO:0000313" key="2">
    <source>
        <dbReference type="WBParaSite" id="nRc.2.0.1.t27633-RA"/>
    </source>
</evidence>
<accession>A0A915JNG0</accession>
<dbReference type="AlphaFoldDB" id="A0A915JNG0"/>
<organism evidence="1 2">
    <name type="scientific">Romanomermis culicivorax</name>
    <name type="common">Nematode worm</name>
    <dbReference type="NCBI Taxonomy" id="13658"/>
    <lineage>
        <taxon>Eukaryota</taxon>
        <taxon>Metazoa</taxon>
        <taxon>Ecdysozoa</taxon>
        <taxon>Nematoda</taxon>
        <taxon>Enoplea</taxon>
        <taxon>Dorylaimia</taxon>
        <taxon>Mermithida</taxon>
        <taxon>Mermithoidea</taxon>
        <taxon>Mermithidae</taxon>
        <taxon>Romanomermis</taxon>
    </lineage>
</organism>
<dbReference type="WBParaSite" id="nRc.2.0.1.t27633-RA">
    <property type="protein sequence ID" value="nRc.2.0.1.t27633-RA"/>
    <property type="gene ID" value="nRc.2.0.1.g27633"/>
</dbReference>
<evidence type="ECO:0000313" key="1">
    <source>
        <dbReference type="Proteomes" id="UP000887565"/>
    </source>
</evidence>
<reference evidence="2" key="1">
    <citation type="submission" date="2022-11" db="UniProtKB">
        <authorList>
            <consortium name="WormBaseParasite"/>
        </authorList>
    </citation>
    <scope>IDENTIFICATION</scope>
</reference>
<keyword evidence="1" id="KW-1185">Reference proteome</keyword>
<sequence>MDLKNSSPSAEAEFHSLVQGEKHYVADVNIKERESFISMKEQNAREWNKAQFRRVVDDNNPRILYF</sequence>
<name>A0A915JNG0_ROMCU</name>